<reference evidence="2 3" key="1">
    <citation type="submission" date="2023-07" db="EMBL/GenBank/DDBJ databases">
        <title>Genomic Encyclopedia of Type Strains, Phase IV (KMG-IV): sequencing the most valuable type-strain genomes for metagenomic binning, comparative biology and taxonomic classification.</title>
        <authorList>
            <person name="Goeker M."/>
        </authorList>
    </citation>
    <scope>NUCLEOTIDE SEQUENCE [LARGE SCALE GENOMIC DNA]</scope>
    <source>
        <strain evidence="2 3">DSM 16460</strain>
    </source>
</reference>
<keyword evidence="3" id="KW-1185">Reference proteome</keyword>
<dbReference type="Proteomes" id="UP001224359">
    <property type="component" value="Unassembled WGS sequence"/>
</dbReference>
<evidence type="ECO:0000313" key="2">
    <source>
        <dbReference type="EMBL" id="MDQ0160251.1"/>
    </source>
</evidence>
<gene>
    <name evidence="2" type="ORF">J2S77_002254</name>
</gene>
<dbReference type="InterPro" id="IPR025874">
    <property type="entry name" value="DZR"/>
</dbReference>
<comment type="caution">
    <text evidence="2">The sequence shown here is derived from an EMBL/GenBank/DDBJ whole genome shotgun (WGS) entry which is preliminary data.</text>
</comment>
<proteinExistence type="predicted"/>
<accession>A0ABT9VH19</accession>
<dbReference type="RefSeq" id="WP_306977368.1">
    <property type="nucleotide sequence ID" value="NZ_JAUSTQ010000010.1"/>
</dbReference>
<organism evidence="2 3">
    <name type="scientific">Alkalibacillus salilacus</name>
    <dbReference type="NCBI Taxonomy" id="284582"/>
    <lineage>
        <taxon>Bacteria</taxon>
        <taxon>Bacillati</taxon>
        <taxon>Bacillota</taxon>
        <taxon>Bacilli</taxon>
        <taxon>Bacillales</taxon>
        <taxon>Bacillaceae</taxon>
        <taxon>Alkalibacillus</taxon>
    </lineage>
</organism>
<keyword evidence="2" id="KW-0251">Elongation factor</keyword>
<protein>
    <submittedName>
        <fullName evidence="2">RNA polymerase subunit RPABC4/transcription elongation factor Spt4</fullName>
    </submittedName>
</protein>
<evidence type="ECO:0000259" key="1">
    <source>
        <dbReference type="Pfam" id="PF12773"/>
    </source>
</evidence>
<dbReference type="Pfam" id="PF12773">
    <property type="entry name" value="DZR"/>
    <property type="match status" value="1"/>
</dbReference>
<dbReference type="EMBL" id="JAUSTQ010000010">
    <property type="protein sequence ID" value="MDQ0160251.1"/>
    <property type="molecule type" value="Genomic_DNA"/>
</dbReference>
<name>A0ABT9VH19_9BACI</name>
<dbReference type="GO" id="GO:0003746">
    <property type="term" value="F:translation elongation factor activity"/>
    <property type="evidence" value="ECO:0007669"/>
    <property type="project" value="UniProtKB-KW"/>
</dbReference>
<feature type="domain" description="DZANK-type" evidence="1">
    <location>
        <begin position="68"/>
        <end position="117"/>
    </location>
</feature>
<sequence length="125" mass="13948">MSKEETEKARVLAEKSTLLAQLGASIYHQYRIGQLYSDELKGYATRLQKLDTVLHKLNEPFNSTTTCTCGTTVSEADVYCPSCGQALTFLQLNRQDQSCKQCDTALLQDATFCHVCGTRNREEAT</sequence>
<keyword evidence="2" id="KW-0648">Protein biosynthesis</keyword>
<evidence type="ECO:0000313" key="3">
    <source>
        <dbReference type="Proteomes" id="UP001224359"/>
    </source>
</evidence>